<feature type="transmembrane region" description="Helical" evidence="7">
    <location>
        <begin position="54"/>
        <end position="78"/>
    </location>
</feature>
<feature type="transmembrane region" description="Helical" evidence="7">
    <location>
        <begin position="207"/>
        <end position="224"/>
    </location>
</feature>
<evidence type="ECO:0000256" key="4">
    <source>
        <dbReference type="ARBA" id="ARBA00022692"/>
    </source>
</evidence>
<dbReference type="AlphaFoldDB" id="A0A4V3HHG5"/>
<dbReference type="PANTHER" id="PTHR42775:SF2">
    <property type="entry name" value="PERMEASE"/>
    <property type="match status" value="1"/>
</dbReference>
<evidence type="ECO:0000256" key="2">
    <source>
        <dbReference type="ARBA" id="ARBA00006386"/>
    </source>
</evidence>
<feature type="transmembrane region" description="Helical" evidence="7">
    <location>
        <begin position="177"/>
        <end position="195"/>
    </location>
</feature>
<dbReference type="OrthoDB" id="9777774at2"/>
<dbReference type="Pfam" id="PF03773">
    <property type="entry name" value="ArsP_1"/>
    <property type="match status" value="1"/>
</dbReference>
<evidence type="ECO:0000256" key="3">
    <source>
        <dbReference type="ARBA" id="ARBA00022475"/>
    </source>
</evidence>
<accession>A0A4V3HHG5</accession>
<dbReference type="GO" id="GO:0005886">
    <property type="term" value="C:plasma membrane"/>
    <property type="evidence" value="ECO:0007669"/>
    <property type="project" value="UniProtKB-SubCell"/>
</dbReference>
<comment type="similarity">
    <text evidence="2">Belongs to the UPF0718 family.</text>
</comment>
<evidence type="ECO:0000313" key="8">
    <source>
        <dbReference type="EMBL" id="TDY65151.1"/>
    </source>
</evidence>
<organism evidence="8 9">
    <name type="scientific">Aminivibrio pyruvatiphilus</name>
    <dbReference type="NCBI Taxonomy" id="1005740"/>
    <lineage>
        <taxon>Bacteria</taxon>
        <taxon>Thermotogati</taxon>
        <taxon>Synergistota</taxon>
        <taxon>Synergistia</taxon>
        <taxon>Synergistales</taxon>
        <taxon>Aminobacteriaceae</taxon>
        <taxon>Aminivibrio</taxon>
    </lineage>
</organism>
<feature type="transmembrane region" description="Helical" evidence="7">
    <location>
        <begin position="230"/>
        <end position="251"/>
    </location>
</feature>
<sequence>MNTFVDSLQFFAFIFLELTILFLGVSTLIGLIFEYVSDDAIRRRMSSKGLLGNFLGAALGAITPFCSCSTIPMTVGFLRAGVPFGATLSFVLASPLLNPIIMAMFWALLGWKACLTYGAVTFVIAMFSGMLLESFGLAKDVKNVRVSGGHGARERLPSFWAKLRRAFSGAWADFRGVLVYLVAGVAIGAVIYGYVPNEFVANLAGPGNPLAIPVAAIIGIPLYVRAETVIPIGVALTQKGMSLGAVIALVIGGAGMSIPEMSMLAGIFKPRLVCVFVALVFSTAVLAGVVFNFIQI</sequence>
<comment type="subcellular location">
    <subcellularLocation>
        <location evidence="1">Cell membrane</location>
        <topology evidence="1">Multi-pass membrane protein</topology>
    </subcellularLocation>
</comment>
<evidence type="ECO:0000256" key="1">
    <source>
        <dbReference type="ARBA" id="ARBA00004651"/>
    </source>
</evidence>
<keyword evidence="4 7" id="KW-0812">Transmembrane</keyword>
<keyword evidence="9" id="KW-1185">Reference proteome</keyword>
<dbReference type="EMBL" id="SORI01000001">
    <property type="protein sequence ID" value="TDY65151.1"/>
    <property type="molecule type" value="Genomic_DNA"/>
</dbReference>
<reference evidence="8 9" key="1">
    <citation type="submission" date="2019-03" db="EMBL/GenBank/DDBJ databases">
        <title>Genomic Encyclopedia of Type Strains, Phase IV (KMG-IV): sequencing the most valuable type-strain genomes for metagenomic binning, comparative biology and taxonomic classification.</title>
        <authorList>
            <person name="Goeker M."/>
        </authorList>
    </citation>
    <scope>NUCLEOTIDE SEQUENCE [LARGE SCALE GENOMIC DNA]</scope>
    <source>
        <strain evidence="8 9">DSM 25964</strain>
    </source>
</reference>
<dbReference type="PANTHER" id="PTHR42775">
    <property type="entry name" value="PERMEASE RV2963-RELATED"/>
    <property type="match status" value="1"/>
</dbReference>
<evidence type="ECO:0000313" key="9">
    <source>
        <dbReference type="Proteomes" id="UP000295066"/>
    </source>
</evidence>
<dbReference type="RefSeq" id="WP_133955596.1">
    <property type="nucleotide sequence ID" value="NZ_SORI01000001.1"/>
</dbReference>
<protein>
    <recommendedName>
        <fullName evidence="10">Permease</fullName>
    </recommendedName>
</protein>
<keyword evidence="6 7" id="KW-0472">Membrane</keyword>
<dbReference type="InterPro" id="IPR005524">
    <property type="entry name" value="DUF318"/>
</dbReference>
<feature type="transmembrane region" description="Helical" evidence="7">
    <location>
        <begin position="114"/>
        <end position="132"/>
    </location>
</feature>
<proteinExistence type="inferred from homology"/>
<name>A0A4V3HHG5_9BACT</name>
<comment type="caution">
    <text evidence="8">The sequence shown here is derived from an EMBL/GenBank/DDBJ whole genome shotgun (WGS) entry which is preliminary data.</text>
</comment>
<keyword evidence="5 7" id="KW-1133">Transmembrane helix</keyword>
<dbReference type="InterPro" id="IPR053166">
    <property type="entry name" value="UPF0718_permease"/>
</dbReference>
<gene>
    <name evidence="8" type="ORF">C8D99_101301</name>
</gene>
<feature type="transmembrane region" description="Helical" evidence="7">
    <location>
        <begin position="84"/>
        <end position="107"/>
    </location>
</feature>
<evidence type="ECO:0008006" key="10">
    <source>
        <dbReference type="Google" id="ProtNLM"/>
    </source>
</evidence>
<evidence type="ECO:0000256" key="7">
    <source>
        <dbReference type="SAM" id="Phobius"/>
    </source>
</evidence>
<evidence type="ECO:0000256" key="5">
    <source>
        <dbReference type="ARBA" id="ARBA00022989"/>
    </source>
</evidence>
<feature type="transmembrane region" description="Helical" evidence="7">
    <location>
        <begin position="272"/>
        <end position="294"/>
    </location>
</feature>
<dbReference type="Proteomes" id="UP000295066">
    <property type="component" value="Unassembled WGS sequence"/>
</dbReference>
<evidence type="ECO:0000256" key="6">
    <source>
        <dbReference type="ARBA" id="ARBA00023136"/>
    </source>
</evidence>
<keyword evidence="3" id="KW-1003">Cell membrane</keyword>
<feature type="transmembrane region" description="Helical" evidence="7">
    <location>
        <begin position="12"/>
        <end position="33"/>
    </location>
</feature>